<keyword evidence="4" id="KW-1185">Reference proteome</keyword>
<accession>A0A430FGP3</accession>
<proteinExistence type="predicted"/>
<feature type="compositionally biased region" description="Low complexity" evidence="1">
    <location>
        <begin position="71"/>
        <end position="104"/>
    </location>
</feature>
<dbReference type="Proteomes" id="UP000288607">
    <property type="component" value="Unassembled WGS sequence"/>
</dbReference>
<comment type="caution">
    <text evidence="3">The sequence shown here is derived from an EMBL/GenBank/DDBJ whole genome shotgun (WGS) entry which is preliminary data.</text>
</comment>
<feature type="region of interest" description="Disordered" evidence="1">
    <location>
        <begin position="42"/>
        <end position="106"/>
    </location>
</feature>
<reference evidence="3 4" key="1">
    <citation type="submission" date="2018-09" db="EMBL/GenBank/DDBJ databases">
        <title>Characterization of the phylogenetic diversity of five novel species belonging to the genus Bifidobacterium.</title>
        <authorList>
            <person name="Lugli G.A."/>
            <person name="Duranti S."/>
            <person name="Milani C."/>
        </authorList>
    </citation>
    <scope>NUCLEOTIDE SEQUENCE [LARGE SCALE GENOMIC DNA]</scope>
    <source>
        <strain evidence="3 4">2028B</strain>
    </source>
</reference>
<evidence type="ECO:0000256" key="1">
    <source>
        <dbReference type="SAM" id="MobiDB-lite"/>
    </source>
</evidence>
<gene>
    <name evidence="3" type="ORF">D2E23_0623</name>
</gene>
<dbReference type="AlphaFoldDB" id="A0A430FGP3"/>
<feature type="chain" id="PRO_5019248141" evidence="2">
    <location>
        <begin position="29"/>
        <end position="269"/>
    </location>
</feature>
<evidence type="ECO:0000313" key="4">
    <source>
        <dbReference type="Proteomes" id="UP000288607"/>
    </source>
</evidence>
<dbReference type="RefSeq" id="WP_126029543.1">
    <property type="nucleotide sequence ID" value="NZ_QXGJ01000002.1"/>
</dbReference>
<evidence type="ECO:0000313" key="3">
    <source>
        <dbReference type="EMBL" id="RSX52016.1"/>
    </source>
</evidence>
<dbReference type="EMBL" id="QXGJ01000002">
    <property type="protein sequence ID" value="RSX52016.1"/>
    <property type="molecule type" value="Genomic_DNA"/>
</dbReference>
<keyword evidence="2" id="KW-0732">Signal</keyword>
<feature type="signal peptide" evidence="2">
    <location>
        <begin position="1"/>
        <end position="28"/>
    </location>
</feature>
<name>A0A430FGP3_9BIFI</name>
<organism evidence="3 4">
    <name type="scientific">Bifidobacterium callimiconis</name>
    <dbReference type="NCBI Taxonomy" id="2306973"/>
    <lineage>
        <taxon>Bacteria</taxon>
        <taxon>Bacillati</taxon>
        <taxon>Actinomycetota</taxon>
        <taxon>Actinomycetes</taxon>
        <taxon>Bifidobacteriales</taxon>
        <taxon>Bifidobacteriaceae</taxon>
        <taxon>Bifidobacterium</taxon>
    </lineage>
</organism>
<evidence type="ECO:0000256" key="2">
    <source>
        <dbReference type="SAM" id="SignalP"/>
    </source>
</evidence>
<protein>
    <submittedName>
        <fullName evidence="3">Uncharacterized protein</fullName>
    </submittedName>
</protein>
<dbReference type="OrthoDB" id="9959464at2"/>
<sequence>MKNRINRFTVLNIILVVAIVATLGVAFAATKHVGPFAGRETTQTTTAKTGADSQTGKTDAKADAVKNGNEATDGSAGTVTAGASADTGKTAEPAPSPSVTATPADVRQHASDLSYRMNDFIDYRPFEDSDLNVYDWISNQRRQRDISAWTNSDNALGDWIKAGIHFDDSKSAEESAAAIRDMDDAYATWEHETLKLLNQAMDEQASQMAQSATSLQQSHPGYCSELVGIVKERPATGETRATFEAQKNWHDRLSNQWMQCEARAADPTK</sequence>